<dbReference type="NCBIfam" id="TIGR01179">
    <property type="entry name" value="galE"/>
    <property type="match status" value="1"/>
</dbReference>
<comment type="similarity">
    <text evidence="8">In the N-terminal section; belongs to the NAD(P)-dependent epimerase/dehydratase family.</text>
</comment>
<organism evidence="12 13">
    <name type="scientific">Fistulina hepatica ATCC 64428</name>
    <dbReference type="NCBI Taxonomy" id="1128425"/>
    <lineage>
        <taxon>Eukaryota</taxon>
        <taxon>Fungi</taxon>
        <taxon>Dikarya</taxon>
        <taxon>Basidiomycota</taxon>
        <taxon>Agaricomycotina</taxon>
        <taxon>Agaricomycetes</taxon>
        <taxon>Agaricomycetidae</taxon>
        <taxon>Agaricales</taxon>
        <taxon>Fistulinaceae</taxon>
        <taxon>Fistulina</taxon>
    </lineage>
</organism>
<dbReference type="PANTHER" id="PTHR43725:SF47">
    <property type="entry name" value="UDP-GLUCOSE 4-EPIMERASE"/>
    <property type="match status" value="1"/>
</dbReference>
<dbReference type="Pfam" id="PF16363">
    <property type="entry name" value="GDP_Man_Dehyd"/>
    <property type="match status" value="1"/>
</dbReference>
<evidence type="ECO:0000256" key="1">
    <source>
        <dbReference type="ARBA" id="ARBA00000083"/>
    </source>
</evidence>
<dbReference type="Gene3D" id="3.90.25.10">
    <property type="entry name" value="UDP-galactose 4-epimerase, domain 1"/>
    <property type="match status" value="1"/>
</dbReference>
<evidence type="ECO:0000256" key="8">
    <source>
        <dbReference type="ARBA" id="ARBA00037955"/>
    </source>
</evidence>
<dbReference type="Pfam" id="PF11957">
    <property type="entry name" value="efThoc1"/>
    <property type="match status" value="1"/>
</dbReference>
<feature type="compositionally biased region" description="Basic and acidic residues" evidence="10">
    <location>
        <begin position="509"/>
        <end position="525"/>
    </location>
</feature>
<comment type="function">
    <text evidence="7">Mutarotase converts alpha-aldose to the beta-anomer. It is active on D-glucose, L-arabinose, D-xylose, D-galactose, maltose and lactose.</text>
</comment>
<comment type="cofactor">
    <cofactor evidence="2">
        <name>NAD(+)</name>
        <dbReference type="ChEBI" id="CHEBI:57540"/>
    </cofactor>
</comment>
<feature type="region of interest" description="Disordered" evidence="10">
    <location>
        <begin position="509"/>
        <end position="620"/>
    </location>
</feature>
<dbReference type="Gene3D" id="3.40.50.720">
    <property type="entry name" value="NAD(P)-binding Rossmann-like Domain"/>
    <property type="match status" value="1"/>
</dbReference>
<feature type="domain" description="NAD(P)-binding" evidence="11">
    <location>
        <begin position="739"/>
        <end position="1031"/>
    </location>
</feature>
<reference evidence="12 13" key="1">
    <citation type="journal article" date="2015" name="Fungal Genet. Biol.">
        <title>Evolution of novel wood decay mechanisms in Agaricales revealed by the genome sequences of Fistulina hepatica and Cylindrobasidium torrendii.</title>
        <authorList>
            <person name="Floudas D."/>
            <person name="Held B.W."/>
            <person name="Riley R."/>
            <person name="Nagy L.G."/>
            <person name="Koehler G."/>
            <person name="Ransdell A.S."/>
            <person name="Younus H."/>
            <person name="Chow J."/>
            <person name="Chiniquy J."/>
            <person name="Lipzen A."/>
            <person name="Tritt A."/>
            <person name="Sun H."/>
            <person name="Haridas S."/>
            <person name="LaButti K."/>
            <person name="Ohm R.A."/>
            <person name="Kues U."/>
            <person name="Blanchette R.A."/>
            <person name="Grigoriev I.V."/>
            <person name="Minto R.E."/>
            <person name="Hibbett D.S."/>
        </authorList>
    </citation>
    <scope>NUCLEOTIDE SEQUENCE [LARGE SCALE GENOMIC DNA]</scope>
    <source>
        <strain evidence="12 13">ATCC 64428</strain>
    </source>
</reference>
<feature type="compositionally biased region" description="Low complexity" evidence="10">
    <location>
        <begin position="558"/>
        <end position="574"/>
    </location>
</feature>
<evidence type="ECO:0000259" key="11">
    <source>
        <dbReference type="Pfam" id="PF16363"/>
    </source>
</evidence>
<keyword evidence="5" id="KW-0520">NAD</keyword>
<dbReference type="OrthoDB" id="9402762at2759"/>
<dbReference type="InterPro" id="IPR005886">
    <property type="entry name" value="UDP_G4E"/>
</dbReference>
<dbReference type="GO" id="GO:0005829">
    <property type="term" value="C:cytosol"/>
    <property type="evidence" value="ECO:0007669"/>
    <property type="project" value="TreeGrafter"/>
</dbReference>
<dbReference type="CDD" id="cd05247">
    <property type="entry name" value="UDP_G4E_1_SDR_e"/>
    <property type="match status" value="1"/>
</dbReference>
<protein>
    <submittedName>
        <fullName evidence="12">UDP-glucose 4-epimerase</fullName>
    </submittedName>
</protein>
<dbReference type="AlphaFoldDB" id="A0A0D7AGR3"/>
<evidence type="ECO:0000256" key="4">
    <source>
        <dbReference type="ARBA" id="ARBA00005028"/>
    </source>
</evidence>
<evidence type="ECO:0000313" key="13">
    <source>
        <dbReference type="Proteomes" id="UP000054144"/>
    </source>
</evidence>
<evidence type="ECO:0000256" key="9">
    <source>
        <dbReference type="ARBA" id="ARBA00038238"/>
    </source>
</evidence>
<evidence type="ECO:0000256" key="3">
    <source>
        <dbReference type="ARBA" id="ARBA00004947"/>
    </source>
</evidence>
<evidence type="ECO:0000313" key="12">
    <source>
        <dbReference type="EMBL" id="KIY50481.1"/>
    </source>
</evidence>
<dbReference type="EMBL" id="KN881675">
    <property type="protein sequence ID" value="KIY50481.1"/>
    <property type="molecule type" value="Genomic_DNA"/>
</dbReference>
<sequence length="1046" mass="116964">MVAALQPHLKSLMRALPAPPVPLERIHSSVRKVLSETESKTSSESKKSQWEFLLRRSIYDFAATEGDALKNEESDYYDRLCLRLDIITAFTEQDACEQTFPFTILQDLLETQTIASCSHIFSWLEERAPALTVDMVPQKGKALILLRSLNDLLRRLSNSGSTTKFCGRILTFLSGVFPLGERSGVNLRGAYGETWTGTQRRSPELESKGEVEGADADKMAVNEEASIARKIVDQKQEFYDTFWSLQLPFSKPSILVEPREWENFKHSVDLVLPKVKDATTKDRASLGKSAHAGAKRKRDAEVAVATDSKSDYFSAKYLTSPDLLDLEIADPQFRRQFLFQLLILLHHLLNFTESAKASWCNARNRSLQMDFTLGEADAQWTRDVIRRTIDEARQTLPNGRLFSETLATVLEREVNWVRWKNEMCPPFDLAPWIDEIDEEGSPSKKRKINLEESTRKIRRQMRDPPAKWPHELGSQPLSEIWEMGYRELRDLENYFSPGNIKGDLKQVKAEDARIQMRKKQLEDRERRRRKQAEDVAAAAVSKAQEHTQTHQEPANVTEGFSASKESSGAGAGAEPSDQQVNNPIHPSLPAKPGTRTQVASSAPPPIAVTTADNKSTPAPAVQPAAMAPIVLPPDDMSARYEENKQRWTWLALRTARDKYLHHFVSIGTGDLEALVKAVDDEERAANGDIDEKKVDNSVAPTRRYKVISIDNYSNSLPEALNRVSALSKSELPPNPSAQELASTEIDVYKCDLRNADDVRAVFAKYGKGGIWGVIHIAAMKAVGESSEIPLTYYENNVAGMIKLLQIMDEFDCTRLVYSSSATVYGTPPTIPIPETTRLEALSPYGRTKVMCEQIIGDLCEADPTRWQALSLRYFNPAGAHPSGAIGEDPLGTPLNLLPILAHIAVGRIKDSTLRVFGNDYPTPDGTCVRDYLHIIDLAVGHLLALDALEPQSKIFPPDTVVRYKVYNLGKGHGQSVMSMVDAMRKATGFNYKTEVIGRRRGDVPNLTADPSLAEKELGFHAPQDLETMCRDLWNWQSTHPQGYGPQ</sequence>
<evidence type="ECO:0000256" key="7">
    <source>
        <dbReference type="ARBA" id="ARBA00037676"/>
    </source>
</evidence>
<evidence type="ECO:0000256" key="6">
    <source>
        <dbReference type="ARBA" id="ARBA00023235"/>
    </source>
</evidence>
<accession>A0A0D7AGR3</accession>
<dbReference type="SUPFAM" id="SSF51735">
    <property type="entry name" value="NAD(P)-binding Rossmann-fold domains"/>
    <property type="match status" value="1"/>
</dbReference>
<dbReference type="GO" id="GO:0003978">
    <property type="term" value="F:UDP-glucose 4-epimerase activity"/>
    <property type="evidence" value="ECO:0007669"/>
    <property type="project" value="UniProtKB-EC"/>
</dbReference>
<dbReference type="PANTHER" id="PTHR43725">
    <property type="entry name" value="UDP-GLUCOSE 4-EPIMERASE"/>
    <property type="match status" value="1"/>
</dbReference>
<keyword evidence="13" id="KW-1185">Reference proteome</keyword>
<name>A0A0D7AGR3_9AGAR</name>
<dbReference type="InterPro" id="IPR021861">
    <property type="entry name" value="THO_THOC1"/>
</dbReference>
<proteinExistence type="inferred from homology"/>
<keyword evidence="6" id="KW-0413">Isomerase</keyword>
<comment type="pathway">
    <text evidence="4">Carbohydrate metabolism; hexose metabolism.</text>
</comment>
<comment type="similarity">
    <text evidence="9">In the C-terminal section; belongs to the aldose epimerase family.</text>
</comment>
<dbReference type="InterPro" id="IPR036291">
    <property type="entry name" value="NAD(P)-bd_dom_sf"/>
</dbReference>
<gene>
    <name evidence="12" type="ORF">FISHEDRAFT_39317</name>
</gene>
<comment type="pathway">
    <text evidence="3">Carbohydrate metabolism; galactose metabolism.</text>
</comment>
<comment type="catalytic activity">
    <reaction evidence="1">
        <text>UDP-alpha-D-glucose = UDP-alpha-D-galactose</text>
        <dbReference type="Rhea" id="RHEA:22168"/>
        <dbReference type="ChEBI" id="CHEBI:58885"/>
        <dbReference type="ChEBI" id="CHEBI:66914"/>
        <dbReference type="EC" id="5.1.3.2"/>
    </reaction>
</comment>
<evidence type="ECO:0000256" key="5">
    <source>
        <dbReference type="ARBA" id="ARBA00023027"/>
    </source>
</evidence>
<dbReference type="PRINTS" id="PR01713">
    <property type="entry name" value="NUCEPIMERASE"/>
</dbReference>
<dbReference type="Proteomes" id="UP000054144">
    <property type="component" value="Unassembled WGS sequence"/>
</dbReference>
<evidence type="ECO:0000256" key="2">
    <source>
        <dbReference type="ARBA" id="ARBA00001911"/>
    </source>
</evidence>
<evidence type="ECO:0000256" key="10">
    <source>
        <dbReference type="SAM" id="MobiDB-lite"/>
    </source>
</evidence>
<dbReference type="InterPro" id="IPR016040">
    <property type="entry name" value="NAD(P)-bd_dom"/>
</dbReference>
<dbReference type="GO" id="GO:0006012">
    <property type="term" value="P:galactose metabolic process"/>
    <property type="evidence" value="ECO:0007669"/>
    <property type="project" value="InterPro"/>
</dbReference>